<feature type="binding site" evidence="9">
    <location>
        <position position="304"/>
    </location>
    <ligand>
        <name>Mg(2+)</name>
        <dbReference type="ChEBI" id="CHEBI:18420"/>
        <label>1</label>
    </ligand>
</feature>
<evidence type="ECO:0000256" key="11">
    <source>
        <dbReference type="RuleBase" id="RU000610"/>
    </source>
</evidence>
<dbReference type="GO" id="GO:0005737">
    <property type="term" value="C:cytoplasm"/>
    <property type="evidence" value="ECO:0007669"/>
    <property type="project" value="UniProtKB-SubCell"/>
</dbReference>
<dbReference type="Gene3D" id="3.20.20.150">
    <property type="entry name" value="Divalent-metal-dependent TIM barrel enzymes"/>
    <property type="match status" value="1"/>
</dbReference>
<evidence type="ECO:0000256" key="8">
    <source>
        <dbReference type="ARBA" id="ARBA00033659"/>
    </source>
</evidence>
<dbReference type="PANTHER" id="PTHR48408">
    <property type="match status" value="1"/>
</dbReference>
<gene>
    <name evidence="9 13" type="primary">xylA</name>
    <name evidence="13" type="ORF">J3U87_29395</name>
</gene>
<keyword evidence="6 9" id="KW-0413">Isomerase</keyword>
<keyword evidence="7 9" id="KW-0119">Carbohydrate metabolism</keyword>
<feature type="binding site" evidence="9">
    <location>
        <position position="347"/>
    </location>
    <ligand>
        <name>Mg(2+)</name>
        <dbReference type="ChEBI" id="CHEBI:18420"/>
        <label>1</label>
    </ligand>
</feature>
<feature type="binding site" evidence="9">
    <location>
        <position position="240"/>
    </location>
    <ligand>
        <name>Mg(2+)</name>
        <dbReference type="ChEBI" id="CHEBI:18420"/>
        <label>1</label>
    </ligand>
</feature>
<dbReference type="GO" id="GO:0042732">
    <property type="term" value="P:D-xylose metabolic process"/>
    <property type="evidence" value="ECO:0007669"/>
    <property type="project" value="UniProtKB-UniRule"/>
</dbReference>
<keyword evidence="9" id="KW-0460">Magnesium</keyword>
<protein>
    <recommendedName>
        <fullName evidence="3 9">Xylose isomerase</fullName>
        <ecNumber evidence="3 9">5.3.1.5</ecNumber>
    </recommendedName>
</protein>
<dbReference type="NCBIfam" id="NF003998">
    <property type="entry name" value="PRK05474.1"/>
    <property type="match status" value="1"/>
</dbReference>
<feature type="active site" evidence="9">
    <location>
        <position position="112"/>
    </location>
</feature>
<dbReference type="PANTHER" id="PTHR48408:SF1">
    <property type="entry name" value="XYLOSE ISOMERASE"/>
    <property type="match status" value="1"/>
</dbReference>
<dbReference type="HAMAP" id="MF_00455">
    <property type="entry name" value="Xylose_isom_A"/>
    <property type="match status" value="1"/>
</dbReference>
<evidence type="ECO:0000313" key="14">
    <source>
        <dbReference type="Proteomes" id="UP000663929"/>
    </source>
</evidence>
<evidence type="ECO:0000256" key="12">
    <source>
        <dbReference type="SAM" id="MobiDB-lite"/>
    </source>
</evidence>
<feature type="compositionally biased region" description="Basic and acidic residues" evidence="12">
    <location>
        <begin position="425"/>
        <end position="440"/>
    </location>
</feature>
<dbReference type="EMBL" id="CP071793">
    <property type="protein sequence ID" value="QTD49719.1"/>
    <property type="molecule type" value="Genomic_DNA"/>
</dbReference>
<feature type="region of interest" description="Disordered" evidence="12">
    <location>
        <begin position="424"/>
        <end position="446"/>
    </location>
</feature>
<feature type="binding site" evidence="9">
    <location>
        <position position="317"/>
    </location>
    <ligand>
        <name>Mg(2+)</name>
        <dbReference type="ChEBI" id="CHEBI:18420"/>
        <label>2</label>
    </ligand>
</feature>
<comment type="catalytic activity">
    <reaction evidence="8 9 10">
        <text>alpha-D-xylose = alpha-D-xylulofuranose</text>
        <dbReference type="Rhea" id="RHEA:22816"/>
        <dbReference type="ChEBI" id="CHEBI:28518"/>
        <dbReference type="ChEBI" id="CHEBI:188998"/>
        <dbReference type="EC" id="5.3.1.5"/>
    </reaction>
</comment>
<sequence>MKRTPFVGDREYFPQIGRIQYEGPESDNPLAFKAYNPMELVGGKTMEEHLRFAVCYWHTFWGSGADPFGPGTRAFPWQVDGDAMTQARARIDAAFEFFTKLDVPFYCFHDRDLAPEGASVAESEKNLQTMVALAKERQQASGMRLLWGTANLFSHPRYMNGAATNPDLAVVALAGAQVKAALDATVELGGVNYVFWGGREGYSCLFNTDTRKELDHFARFLELARDYGRSIGFEGTFLIEPKPMEPMKHQYDFDAQTVIGFLRHHGLDGDFKLNIEANHATLAGHSFAHELQMCVDAGLLGSIDANRGNPQNGWDTDQFPLDMNDCVAAMAIVLASGGFQNGGLNFDAKLRRESTDLEDLFLAHIGGMDAFARGLVIAERMVKDPVLGRLRGDRYKSFESDLGQRFESGQLGLADLRNFAAGYGEPERQSGKQEQLENRMNDLMFA</sequence>
<dbReference type="RefSeq" id="WP_237379350.1">
    <property type="nucleotide sequence ID" value="NZ_CP071793.1"/>
</dbReference>
<keyword evidence="14" id="KW-1185">Reference proteome</keyword>
<reference evidence="13" key="1">
    <citation type="submission" date="2021-03" db="EMBL/GenBank/DDBJ databases">
        <title>Acanthopleuribacteraceae sp. M133.</title>
        <authorList>
            <person name="Wang G."/>
        </authorList>
    </citation>
    <scope>NUCLEOTIDE SEQUENCE</scope>
    <source>
        <strain evidence="13">M133</strain>
    </source>
</reference>
<evidence type="ECO:0000256" key="5">
    <source>
        <dbReference type="ARBA" id="ARBA00022723"/>
    </source>
</evidence>
<dbReference type="NCBIfam" id="TIGR02630">
    <property type="entry name" value="xylose_isom_A"/>
    <property type="match status" value="1"/>
</dbReference>
<organism evidence="13 14">
    <name type="scientific">Sulfidibacter corallicola</name>
    <dbReference type="NCBI Taxonomy" id="2818388"/>
    <lineage>
        <taxon>Bacteria</taxon>
        <taxon>Pseudomonadati</taxon>
        <taxon>Acidobacteriota</taxon>
        <taxon>Holophagae</taxon>
        <taxon>Acanthopleuribacterales</taxon>
        <taxon>Acanthopleuribacteraceae</taxon>
        <taxon>Sulfidibacter</taxon>
    </lineage>
</organism>
<proteinExistence type="inferred from homology"/>
<name>A0A8A4TI50_SULCO</name>
<dbReference type="InterPro" id="IPR013452">
    <property type="entry name" value="Xylose_isom_bac"/>
</dbReference>
<evidence type="ECO:0000313" key="13">
    <source>
        <dbReference type="EMBL" id="QTD49719.1"/>
    </source>
</evidence>
<evidence type="ECO:0000256" key="10">
    <source>
        <dbReference type="RuleBase" id="RU000609"/>
    </source>
</evidence>
<dbReference type="SUPFAM" id="SSF51658">
    <property type="entry name" value="Xylose isomerase-like"/>
    <property type="match status" value="1"/>
</dbReference>
<evidence type="ECO:0000256" key="4">
    <source>
        <dbReference type="ARBA" id="ARBA00022629"/>
    </source>
</evidence>
<dbReference type="PRINTS" id="PR00688">
    <property type="entry name" value="XYLOSISMRASE"/>
</dbReference>
<feature type="binding site" evidence="9">
    <location>
        <position position="315"/>
    </location>
    <ligand>
        <name>Mg(2+)</name>
        <dbReference type="ChEBI" id="CHEBI:18420"/>
        <label>2</label>
    </ligand>
</feature>
<dbReference type="GO" id="GO:0000287">
    <property type="term" value="F:magnesium ion binding"/>
    <property type="evidence" value="ECO:0007669"/>
    <property type="project" value="UniProtKB-UniRule"/>
</dbReference>
<keyword evidence="9" id="KW-0963">Cytoplasm</keyword>
<evidence type="ECO:0000256" key="7">
    <source>
        <dbReference type="ARBA" id="ARBA00023277"/>
    </source>
</evidence>
<accession>A0A8A4TI50</accession>
<keyword evidence="5 9" id="KW-0479">Metal-binding</keyword>
<evidence type="ECO:0000256" key="1">
    <source>
        <dbReference type="ARBA" id="ARBA00005765"/>
    </source>
</evidence>
<feature type="binding site" evidence="9">
    <location>
        <position position="276"/>
    </location>
    <ligand>
        <name>Mg(2+)</name>
        <dbReference type="ChEBI" id="CHEBI:18420"/>
        <label>2</label>
    </ligand>
</feature>
<dbReference type="Proteomes" id="UP000663929">
    <property type="component" value="Chromosome"/>
</dbReference>
<feature type="binding site" evidence="9">
    <location>
        <position position="279"/>
    </location>
    <ligand>
        <name>Mg(2+)</name>
        <dbReference type="ChEBI" id="CHEBI:18420"/>
        <label>2</label>
    </ligand>
</feature>
<dbReference type="KEGG" id="scor:J3U87_29395"/>
<keyword evidence="4 9" id="KW-0859">Xylose metabolism</keyword>
<evidence type="ECO:0000256" key="9">
    <source>
        <dbReference type="HAMAP-Rule" id="MF_00455"/>
    </source>
</evidence>
<dbReference type="EC" id="5.3.1.5" evidence="3 9"/>
<evidence type="ECO:0000256" key="6">
    <source>
        <dbReference type="ARBA" id="ARBA00023235"/>
    </source>
</evidence>
<comment type="similarity">
    <text evidence="1 9 10">Belongs to the xylose isomerase family.</text>
</comment>
<dbReference type="AlphaFoldDB" id="A0A8A4TI50"/>
<evidence type="ECO:0000256" key="3">
    <source>
        <dbReference type="ARBA" id="ARBA00011958"/>
    </source>
</evidence>
<comment type="subcellular location">
    <subcellularLocation>
        <location evidence="9 11">Cytoplasm</location>
    </subcellularLocation>
</comment>
<dbReference type="InterPro" id="IPR036237">
    <property type="entry name" value="Xyl_isomerase-like_sf"/>
</dbReference>
<evidence type="ECO:0000256" key="2">
    <source>
        <dbReference type="ARBA" id="ARBA00011881"/>
    </source>
</evidence>
<feature type="active site" evidence="9">
    <location>
        <position position="109"/>
    </location>
</feature>
<dbReference type="InterPro" id="IPR001998">
    <property type="entry name" value="Xylose_isomerase"/>
</dbReference>
<dbReference type="FunFam" id="3.20.20.150:FF:000002">
    <property type="entry name" value="Xylose isomerase"/>
    <property type="match status" value="1"/>
</dbReference>
<dbReference type="PROSITE" id="PS51415">
    <property type="entry name" value="XYLOSE_ISOMERASE"/>
    <property type="match status" value="1"/>
</dbReference>
<dbReference type="GO" id="GO:0009045">
    <property type="term" value="F:xylose isomerase activity"/>
    <property type="evidence" value="ECO:0007669"/>
    <property type="project" value="UniProtKB-UniRule"/>
</dbReference>
<feature type="binding site" evidence="9">
    <location>
        <position position="276"/>
    </location>
    <ligand>
        <name>Mg(2+)</name>
        <dbReference type="ChEBI" id="CHEBI:18420"/>
        <label>1</label>
    </ligand>
</feature>
<comment type="cofactor">
    <cofactor evidence="9">
        <name>Mg(2+)</name>
        <dbReference type="ChEBI" id="CHEBI:18420"/>
    </cofactor>
    <text evidence="9">Binds 2 magnesium ions per subunit.</text>
</comment>
<comment type="subunit">
    <text evidence="2 9 11">Homotetramer.</text>
</comment>